<gene>
    <name evidence="2" type="ORF">HORIV_48810</name>
</gene>
<dbReference type="InterPro" id="IPR054030">
    <property type="entry name" value="Gp5_Vgr_C"/>
</dbReference>
<proteinExistence type="predicted"/>
<keyword evidence="3" id="KW-1185">Reference proteome</keyword>
<evidence type="ECO:0000313" key="2">
    <source>
        <dbReference type="EMBL" id="BBI52460.1"/>
    </source>
</evidence>
<name>A0ABM7GNY9_9GAMM</name>
<reference evidence="3" key="1">
    <citation type="journal article" date="2019" name="Microbiol. Resour. Announc.">
        <title>Complete Genome Sequence of Halomonas olivaria, a Moderately Halophilic Bacterium Isolated from Olive Processing Effluents, Obtained by Nanopore Sequencing.</title>
        <authorList>
            <person name="Nagata S."/>
            <person name="Ii K.M."/>
            <person name="Tsukimi T."/>
            <person name="Miura M.C."/>
            <person name="Galipon J."/>
            <person name="Arakawa K."/>
        </authorList>
    </citation>
    <scope>NUCLEOTIDE SEQUENCE [LARGE SCALE GENOMIC DNA]</scope>
    <source>
        <strain evidence="3">TYRC17</strain>
    </source>
</reference>
<accession>A0ABM7GNY9</accession>
<evidence type="ECO:0000313" key="3">
    <source>
        <dbReference type="Proteomes" id="UP000289555"/>
    </source>
</evidence>
<sequence>MLRTQSHKGEGFNELRFEDQAGEEQIWLHAQKDLELLTLNDRIEEIRNDSFLKVNNDRISEVDNDDHHTVHGNRFEHTEGQQHLTVEGTLHINTGQAWLSESGRELHIKAGHKVVLEAGNELTLNAGGSFLKLDGGGVTMVGPKVRVNAGGSPGSGSGQAVESPLLPGHAVAEVHEDVTMGPVFGKRLEQAMADDIPLVELCQLQRDGSCPLADCPCRNNVA</sequence>
<feature type="domain" description="Gp5/Type VI secretion system Vgr C-terminal trimerisation" evidence="1">
    <location>
        <begin position="2"/>
        <end position="103"/>
    </location>
</feature>
<dbReference type="Pfam" id="PF22178">
    <property type="entry name" value="Gp5_trimer_C"/>
    <property type="match status" value="1"/>
</dbReference>
<dbReference type="SUPFAM" id="SSF69349">
    <property type="entry name" value="Phage fibre proteins"/>
    <property type="match status" value="1"/>
</dbReference>
<organism evidence="2 3">
    <name type="scientific">Vreelandella olivaria</name>
    <dbReference type="NCBI Taxonomy" id="390919"/>
    <lineage>
        <taxon>Bacteria</taxon>
        <taxon>Pseudomonadati</taxon>
        <taxon>Pseudomonadota</taxon>
        <taxon>Gammaproteobacteria</taxon>
        <taxon>Oceanospirillales</taxon>
        <taxon>Halomonadaceae</taxon>
        <taxon>Vreelandella</taxon>
    </lineage>
</organism>
<evidence type="ECO:0000259" key="1">
    <source>
        <dbReference type="Pfam" id="PF22178"/>
    </source>
</evidence>
<dbReference type="Proteomes" id="UP000289555">
    <property type="component" value="Chromosome"/>
</dbReference>
<protein>
    <recommendedName>
        <fullName evidence="1">Gp5/Type VI secretion system Vgr C-terminal trimerisation domain-containing protein</fullName>
    </recommendedName>
</protein>
<dbReference type="EMBL" id="AP019416">
    <property type="protein sequence ID" value="BBI52460.1"/>
    <property type="molecule type" value="Genomic_DNA"/>
</dbReference>